<comment type="subunit">
    <text evidence="3">Homotrimer.</text>
</comment>
<protein>
    <recommendedName>
        <fullName evidence="9">F5/8 type C domain-containing protein</fullName>
    </recommendedName>
</protein>
<dbReference type="AlphaFoldDB" id="A0AAE6G0L8"/>
<dbReference type="PROSITE" id="PS51257">
    <property type="entry name" value="PROKAR_LIPOPROTEIN"/>
    <property type="match status" value="1"/>
</dbReference>
<comment type="function">
    <text evidence="1">Acts as a defensive agent. Recognizes blood group fucosylated oligosaccharides including A, B, H and Lewis B-type antigens. Does not recognize Lewis A antigen and has low affinity for monovalent haptens.</text>
</comment>
<reference evidence="10 11" key="1">
    <citation type="journal article" date="2019" name="Science">
        <title>Social genes are selection hotspots in kin groups of a soil microbe.</title>
        <authorList>
            <person name="Wielgoss S."/>
            <person name="Wolfensberger R."/>
            <person name="Sun L."/>
            <person name="Fiegna F."/>
            <person name="Velicer G.J."/>
        </authorList>
    </citation>
    <scope>NUCLEOTIDE SEQUENCE [LARGE SCALE GENOMIC DNA]</scope>
    <source>
        <strain evidence="10 11">MC3.5.9c15</strain>
    </source>
</reference>
<dbReference type="GO" id="GO:0046872">
    <property type="term" value="F:metal ion binding"/>
    <property type="evidence" value="ECO:0007669"/>
    <property type="project" value="UniProtKB-KW"/>
</dbReference>
<keyword evidence="4" id="KW-0479">Metal-binding</keyword>
<evidence type="ECO:0000256" key="8">
    <source>
        <dbReference type="SAM" id="SignalP"/>
    </source>
</evidence>
<evidence type="ECO:0000256" key="4">
    <source>
        <dbReference type="ARBA" id="ARBA00022723"/>
    </source>
</evidence>
<organism evidence="10 11">
    <name type="scientific">Myxococcus xanthus</name>
    <dbReference type="NCBI Taxonomy" id="34"/>
    <lineage>
        <taxon>Bacteria</taxon>
        <taxon>Pseudomonadati</taxon>
        <taxon>Myxococcota</taxon>
        <taxon>Myxococcia</taxon>
        <taxon>Myxococcales</taxon>
        <taxon>Cystobacterineae</taxon>
        <taxon>Myxococcaceae</taxon>
        <taxon>Myxococcus</taxon>
    </lineage>
</organism>
<dbReference type="InterPro" id="IPR000421">
    <property type="entry name" value="FA58C"/>
</dbReference>
<sequence length="353" mass="37914">MFRLPWLVSIAGAALLGACSPDASAEQLPPDDLTSTTARQALLSPPNLALGKPALQSSAYLGGGGEPSLAVDGNTDGDFWAGSVTHTALQSQQTQPWWQVDLQASHLISNVVLYNRTDCCSDRLQNFRVRISEDGTTWQDHPFAGVAPRRTSLSINSKARYVRVQLGNTNNPLSLAEVQVFGAATHMHFGGMYGFFNGGTYVNPYTGGPSCPPEYTAYQTLGTTNVDYNMYFCGRHAVDGNVPLAEFGGAYGFGSIGDYKNDITQAASCPDGYLTDAALGSSGIDYDLRYCHRPYEPHLPSPYRFGGMYGEGSGGPYVNPLTGQASCPDGFKAVQILGTSGVDYPVFFCYRKQ</sequence>
<dbReference type="GO" id="GO:0010185">
    <property type="term" value="P:regulation of cellular defense response"/>
    <property type="evidence" value="ECO:0007669"/>
    <property type="project" value="UniProtKB-ARBA"/>
</dbReference>
<name>A0AAE6G0L8_MYXXA</name>
<evidence type="ECO:0000256" key="1">
    <source>
        <dbReference type="ARBA" id="ARBA00002219"/>
    </source>
</evidence>
<evidence type="ECO:0000256" key="5">
    <source>
        <dbReference type="ARBA" id="ARBA00022734"/>
    </source>
</evidence>
<proteinExistence type="inferred from homology"/>
<dbReference type="Proteomes" id="UP000320179">
    <property type="component" value="Chromosome"/>
</dbReference>
<dbReference type="PANTHER" id="PTHR45713:SF6">
    <property type="entry name" value="F5_8 TYPE C DOMAIN-CONTAINING PROTEIN"/>
    <property type="match status" value="1"/>
</dbReference>
<evidence type="ECO:0000313" key="11">
    <source>
        <dbReference type="Proteomes" id="UP000320179"/>
    </source>
</evidence>
<dbReference type="SUPFAM" id="SSF49785">
    <property type="entry name" value="Galactose-binding domain-like"/>
    <property type="match status" value="1"/>
</dbReference>
<dbReference type="SMART" id="SM00607">
    <property type="entry name" value="FTP"/>
    <property type="match status" value="1"/>
</dbReference>
<feature type="chain" id="PRO_5042155750" description="F5/8 type C domain-containing protein" evidence="8">
    <location>
        <begin position="26"/>
        <end position="353"/>
    </location>
</feature>
<dbReference type="InterPro" id="IPR006585">
    <property type="entry name" value="FTP1"/>
</dbReference>
<evidence type="ECO:0000256" key="6">
    <source>
        <dbReference type="ARBA" id="ARBA00022837"/>
    </source>
</evidence>
<evidence type="ECO:0000256" key="2">
    <source>
        <dbReference type="ARBA" id="ARBA00010147"/>
    </source>
</evidence>
<dbReference type="InterPro" id="IPR051941">
    <property type="entry name" value="BG_Antigen-Binding_Lectin"/>
</dbReference>
<keyword evidence="5" id="KW-0430">Lectin</keyword>
<dbReference type="PROSITE" id="PS50022">
    <property type="entry name" value="FA58C_3"/>
    <property type="match status" value="1"/>
</dbReference>
<comment type="similarity">
    <text evidence="2">Belongs to the fucolectin family.</text>
</comment>
<evidence type="ECO:0000256" key="3">
    <source>
        <dbReference type="ARBA" id="ARBA00011233"/>
    </source>
</evidence>
<evidence type="ECO:0000313" key="10">
    <source>
        <dbReference type="EMBL" id="QDE68711.1"/>
    </source>
</evidence>
<dbReference type="EMBL" id="CP017174">
    <property type="protein sequence ID" value="QDE68711.1"/>
    <property type="molecule type" value="Genomic_DNA"/>
</dbReference>
<feature type="signal peptide" evidence="8">
    <location>
        <begin position="1"/>
        <end position="25"/>
    </location>
</feature>
<evidence type="ECO:0000259" key="9">
    <source>
        <dbReference type="PROSITE" id="PS50022"/>
    </source>
</evidence>
<gene>
    <name evidence="10" type="ORF">BHS09_17960</name>
</gene>
<dbReference type="PANTHER" id="PTHR45713">
    <property type="entry name" value="FTP DOMAIN-CONTAINING PROTEIN"/>
    <property type="match status" value="1"/>
</dbReference>
<dbReference type="InterPro" id="IPR008979">
    <property type="entry name" value="Galactose-bd-like_sf"/>
</dbReference>
<accession>A0AAE6G0L8</accession>
<evidence type="ECO:0000256" key="7">
    <source>
        <dbReference type="ARBA" id="ARBA00023157"/>
    </source>
</evidence>
<keyword evidence="8" id="KW-0732">Signal</keyword>
<keyword evidence="6" id="KW-0106">Calcium</keyword>
<keyword evidence="7" id="KW-1015">Disulfide bond</keyword>
<dbReference type="Gene3D" id="2.60.120.260">
    <property type="entry name" value="Galactose-binding domain-like"/>
    <property type="match status" value="1"/>
</dbReference>
<dbReference type="Pfam" id="PF22633">
    <property type="entry name" value="F5_F8_type_C_2"/>
    <property type="match status" value="1"/>
</dbReference>
<dbReference type="GO" id="GO:0042806">
    <property type="term" value="F:fucose binding"/>
    <property type="evidence" value="ECO:0007669"/>
    <property type="project" value="UniProtKB-ARBA"/>
</dbReference>
<feature type="domain" description="F5/8 type C" evidence="9">
    <location>
        <begin position="38"/>
        <end position="183"/>
    </location>
</feature>